<comment type="similarity">
    <text evidence="2 10">Belongs to the MscL family.</text>
</comment>
<dbReference type="Proteomes" id="UP000198744">
    <property type="component" value="Unassembled WGS sequence"/>
</dbReference>
<feature type="transmembrane region" description="Helical" evidence="10">
    <location>
        <begin position="12"/>
        <end position="35"/>
    </location>
</feature>
<dbReference type="PANTHER" id="PTHR30266">
    <property type="entry name" value="MECHANOSENSITIVE CHANNEL MSCL"/>
    <property type="match status" value="1"/>
</dbReference>
<dbReference type="PROSITE" id="PS01327">
    <property type="entry name" value="MSCL"/>
    <property type="match status" value="1"/>
</dbReference>
<dbReference type="OrthoDB" id="9810350at2"/>
<sequence>MFKEFKEFALKGNVVDMAVGIILGVAFGAIIKSLVDDLLMPPLGLILGSADFTNLFLIVKEGATPGPFATLADAHKAGAVTINYGLFINTIVNFLIVAFALFLVIRNMNEIRRRTEKPAAEAAPTTKECPYCLSSIAIKATRCPNCTSELKSS</sequence>
<dbReference type="PANTHER" id="PTHR30266:SF2">
    <property type="entry name" value="LARGE-CONDUCTANCE MECHANOSENSITIVE CHANNEL"/>
    <property type="match status" value="1"/>
</dbReference>
<keyword evidence="12" id="KW-1185">Reference proteome</keyword>
<dbReference type="RefSeq" id="WP_093884256.1">
    <property type="nucleotide sequence ID" value="NZ_FOBS01000024.1"/>
</dbReference>
<dbReference type="AlphaFoldDB" id="A0A1H7ZLW3"/>
<feature type="transmembrane region" description="Helical" evidence="10">
    <location>
        <begin position="84"/>
        <end position="105"/>
    </location>
</feature>
<keyword evidence="5 10" id="KW-0812">Transmembrane</keyword>
<evidence type="ECO:0000256" key="8">
    <source>
        <dbReference type="ARBA" id="ARBA00023136"/>
    </source>
</evidence>
<dbReference type="InterPro" id="IPR036019">
    <property type="entry name" value="MscL_channel"/>
</dbReference>
<dbReference type="GO" id="GO:0008381">
    <property type="term" value="F:mechanosensitive monoatomic ion channel activity"/>
    <property type="evidence" value="ECO:0007669"/>
    <property type="project" value="UniProtKB-UniRule"/>
</dbReference>
<keyword evidence="9 10" id="KW-0407">Ion channel</keyword>
<evidence type="ECO:0000256" key="10">
    <source>
        <dbReference type="HAMAP-Rule" id="MF_00115"/>
    </source>
</evidence>
<comment type="subcellular location">
    <subcellularLocation>
        <location evidence="1 10">Cell membrane</location>
        <topology evidence="1 10">Multi-pass membrane protein</topology>
    </subcellularLocation>
</comment>
<keyword evidence="3 10" id="KW-0813">Transport</keyword>
<comment type="function">
    <text evidence="10">Channel that opens in response to stretch forces in the membrane lipid bilayer. May participate in the regulation of osmotic pressure changes within the cell.</text>
</comment>
<dbReference type="NCBIfam" id="TIGR00220">
    <property type="entry name" value="mscL"/>
    <property type="match status" value="1"/>
</dbReference>
<evidence type="ECO:0000313" key="12">
    <source>
        <dbReference type="Proteomes" id="UP000198744"/>
    </source>
</evidence>
<dbReference type="InterPro" id="IPR001185">
    <property type="entry name" value="MS_channel"/>
</dbReference>
<accession>A0A1H7ZLW3</accession>
<evidence type="ECO:0000313" key="11">
    <source>
        <dbReference type="EMBL" id="SEM58538.1"/>
    </source>
</evidence>
<dbReference type="EMBL" id="FOBS01000024">
    <property type="protein sequence ID" value="SEM58538.1"/>
    <property type="molecule type" value="Genomic_DNA"/>
</dbReference>
<evidence type="ECO:0000256" key="7">
    <source>
        <dbReference type="ARBA" id="ARBA00023065"/>
    </source>
</evidence>
<evidence type="ECO:0000256" key="3">
    <source>
        <dbReference type="ARBA" id="ARBA00022448"/>
    </source>
</evidence>
<keyword evidence="6 10" id="KW-1133">Transmembrane helix</keyword>
<dbReference type="Gene3D" id="1.10.1200.120">
    <property type="entry name" value="Large-conductance mechanosensitive channel, MscL, domain 1"/>
    <property type="match status" value="1"/>
</dbReference>
<protein>
    <recommendedName>
        <fullName evidence="10">Large-conductance mechanosensitive channel</fullName>
    </recommendedName>
</protein>
<dbReference type="SUPFAM" id="SSF81330">
    <property type="entry name" value="Gated mechanosensitive channel"/>
    <property type="match status" value="1"/>
</dbReference>
<dbReference type="InterPro" id="IPR019823">
    <property type="entry name" value="Mechanosensitive_channel_CS"/>
</dbReference>
<gene>
    <name evidence="10" type="primary">mscL</name>
    <name evidence="11" type="ORF">SAMN04489760_12430</name>
</gene>
<keyword evidence="7 10" id="KW-0406">Ion transport</keyword>
<reference evidence="11 12" key="1">
    <citation type="submission" date="2016-10" db="EMBL/GenBank/DDBJ databases">
        <authorList>
            <person name="de Groot N.N."/>
        </authorList>
    </citation>
    <scope>NUCLEOTIDE SEQUENCE [LARGE SCALE GENOMIC DNA]</scope>
    <source>
        <strain evidence="11 12">DSM 8423</strain>
    </source>
</reference>
<dbReference type="STRING" id="43775.SAMN04489760_12430"/>
<organism evidence="11 12">
    <name type="scientific">Syntrophus gentianae</name>
    <dbReference type="NCBI Taxonomy" id="43775"/>
    <lineage>
        <taxon>Bacteria</taxon>
        <taxon>Pseudomonadati</taxon>
        <taxon>Thermodesulfobacteriota</taxon>
        <taxon>Syntrophia</taxon>
        <taxon>Syntrophales</taxon>
        <taxon>Syntrophaceae</taxon>
        <taxon>Syntrophus</taxon>
    </lineage>
</organism>
<keyword evidence="4 10" id="KW-1003">Cell membrane</keyword>
<evidence type="ECO:0000256" key="6">
    <source>
        <dbReference type="ARBA" id="ARBA00022989"/>
    </source>
</evidence>
<dbReference type="PRINTS" id="PR01264">
    <property type="entry name" value="MECHCHANNEL"/>
</dbReference>
<name>A0A1H7ZLW3_9BACT</name>
<keyword evidence="8 10" id="KW-0472">Membrane</keyword>
<dbReference type="GO" id="GO:0005886">
    <property type="term" value="C:plasma membrane"/>
    <property type="evidence" value="ECO:0007669"/>
    <property type="project" value="UniProtKB-SubCell"/>
</dbReference>
<evidence type="ECO:0000256" key="1">
    <source>
        <dbReference type="ARBA" id="ARBA00004651"/>
    </source>
</evidence>
<comment type="subunit">
    <text evidence="10">Homopentamer.</text>
</comment>
<proteinExistence type="inferred from homology"/>
<dbReference type="Pfam" id="PF01741">
    <property type="entry name" value="MscL"/>
    <property type="match status" value="1"/>
</dbReference>
<dbReference type="HAMAP" id="MF_00115">
    <property type="entry name" value="MscL"/>
    <property type="match status" value="1"/>
</dbReference>
<evidence type="ECO:0000256" key="2">
    <source>
        <dbReference type="ARBA" id="ARBA00007254"/>
    </source>
</evidence>
<evidence type="ECO:0000256" key="4">
    <source>
        <dbReference type="ARBA" id="ARBA00022475"/>
    </source>
</evidence>
<evidence type="ECO:0000256" key="5">
    <source>
        <dbReference type="ARBA" id="ARBA00022692"/>
    </source>
</evidence>
<evidence type="ECO:0000256" key="9">
    <source>
        <dbReference type="ARBA" id="ARBA00023303"/>
    </source>
</evidence>
<dbReference type="InterPro" id="IPR037673">
    <property type="entry name" value="MSC/AndL"/>
</dbReference>